<dbReference type="NCBIfam" id="TIGR03342">
    <property type="entry name" value="dsrC_tusE_dsvC"/>
    <property type="match status" value="1"/>
</dbReference>
<proteinExistence type="inferred from homology"/>
<evidence type="ECO:0000256" key="3">
    <source>
        <dbReference type="PIRNR" id="PIRNR006223"/>
    </source>
</evidence>
<dbReference type="OrthoDB" id="9786347at2"/>
<evidence type="ECO:0000256" key="2">
    <source>
        <dbReference type="ARBA" id="ARBA00022490"/>
    </source>
</evidence>
<gene>
    <name evidence="5" type="primary">tusE</name>
    <name evidence="5" type="ORF">FKG94_17295</name>
</gene>
<comment type="function">
    <text evidence="3">Part of a sulfur-relay system.</text>
</comment>
<dbReference type="PIRSF" id="PIRSF006223">
    <property type="entry name" value="DsrC_TusE"/>
    <property type="match status" value="1"/>
</dbReference>
<evidence type="ECO:0000256" key="1">
    <source>
        <dbReference type="ARBA" id="ARBA00004496"/>
    </source>
</evidence>
<dbReference type="Pfam" id="PF04358">
    <property type="entry name" value="DsrC"/>
    <property type="match status" value="1"/>
</dbReference>
<comment type="similarity">
    <text evidence="3">Belongs to the dsrC/tusE family.</text>
</comment>
<dbReference type="InterPro" id="IPR007453">
    <property type="entry name" value="DsrC/TusE"/>
</dbReference>
<dbReference type="InterPro" id="IPR043163">
    <property type="entry name" value="DsrC-like_N"/>
</dbReference>
<feature type="active site" description="Cysteine persulfide intermediate" evidence="4">
    <location>
        <position position="109"/>
    </location>
</feature>
<dbReference type="EMBL" id="VHSG01000018">
    <property type="protein sequence ID" value="TQV73457.1"/>
    <property type="molecule type" value="Genomic_DNA"/>
</dbReference>
<keyword evidence="3" id="KW-0808">Transferase</keyword>
<name>A0A545T8C4_9GAMM</name>
<comment type="caution">
    <text evidence="5">The sequence shown here is derived from an EMBL/GenBank/DDBJ whole genome shotgun (WGS) entry which is preliminary data.</text>
</comment>
<accession>A0A545T8C4</accession>
<dbReference type="EC" id="2.8.1.-" evidence="3"/>
<organism evidence="5 6">
    <name type="scientific">Exilibacterium tricleocarpae</name>
    <dbReference type="NCBI Taxonomy" id="2591008"/>
    <lineage>
        <taxon>Bacteria</taxon>
        <taxon>Pseudomonadati</taxon>
        <taxon>Pseudomonadota</taxon>
        <taxon>Gammaproteobacteria</taxon>
        <taxon>Cellvibrionales</taxon>
        <taxon>Cellvibrionaceae</taxon>
        <taxon>Exilibacterium</taxon>
    </lineage>
</organism>
<evidence type="ECO:0000313" key="5">
    <source>
        <dbReference type="EMBL" id="TQV73457.1"/>
    </source>
</evidence>
<reference evidence="5 6" key="1">
    <citation type="submission" date="2019-06" db="EMBL/GenBank/DDBJ databases">
        <title>Whole genome sequence for Cellvibrionaceae sp. R142.</title>
        <authorList>
            <person name="Wang G."/>
        </authorList>
    </citation>
    <scope>NUCLEOTIDE SEQUENCE [LARGE SCALE GENOMIC DNA]</scope>
    <source>
        <strain evidence="5 6">R142</strain>
    </source>
</reference>
<keyword evidence="2" id="KW-0963">Cytoplasm</keyword>
<dbReference type="Gene3D" id="3.30.1420.10">
    <property type="match status" value="1"/>
</dbReference>
<sequence>MHLCVNQRRIPVDKDGYLKQLDDWDPDVARYLAARENLSLSAAHWEIIELLREFYREFEVSPAMRALVKQTGKKLGAEKGRSIYLMQLFPPSPARVASKIAGLPRPTNCL</sequence>
<keyword evidence="6" id="KW-1185">Reference proteome</keyword>
<dbReference type="GO" id="GO:0005737">
    <property type="term" value="C:cytoplasm"/>
    <property type="evidence" value="ECO:0007669"/>
    <property type="project" value="UniProtKB-SubCell"/>
</dbReference>
<dbReference type="InterPro" id="IPR025526">
    <property type="entry name" value="DsrC-like_dom_sf"/>
</dbReference>
<evidence type="ECO:0000313" key="6">
    <source>
        <dbReference type="Proteomes" id="UP000319732"/>
    </source>
</evidence>
<comment type="subcellular location">
    <subcellularLocation>
        <location evidence="1">Cytoplasm</location>
    </subcellularLocation>
</comment>
<dbReference type="Proteomes" id="UP000319732">
    <property type="component" value="Unassembled WGS sequence"/>
</dbReference>
<dbReference type="PANTHER" id="PTHR37010:SF1">
    <property type="entry name" value="SULFURTRANSFERASE TUSE"/>
    <property type="match status" value="1"/>
</dbReference>
<dbReference type="AlphaFoldDB" id="A0A545T8C4"/>
<evidence type="ECO:0000256" key="4">
    <source>
        <dbReference type="PIRSR" id="PIRSR006223-50"/>
    </source>
</evidence>
<dbReference type="InterPro" id="IPR042072">
    <property type="entry name" value="DsrC-like_C"/>
</dbReference>
<dbReference type="PANTHER" id="PTHR37010">
    <property type="entry name" value="SULFURTRANSFERASE TUSE"/>
    <property type="match status" value="1"/>
</dbReference>
<dbReference type="SUPFAM" id="SSF69721">
    <property type="entry name" value="DsrC, the gamma subunit of dissimilatory sulfite reductase"/>
    <property type="match status" value="1"/>
</dbReference>
<dbReference type="RefSeq" id="WP_142905586.1">
    <property type="nucleotide sequence ID" value="NZ_ML660097.1"/>
</dbReference>
<dbReference type="GO" id="GO:0097163">
    <property type="term" value="F:sulfur carrier activity"/>
    <property type="evidence" value="ECO:0007669"/>
    <property type="project" value="TreeGrafter"/>
</dbReference>
<dbReference type="Gene3D" id="1.10.10.370">
    <property type="entry name" value="DsrC-like protein, C-terminal domain"/>
    <property type="match status" value="1"/>
</dbReference>
<dbReference type="GO" id="GO:0002143">
    <property type="term" value="P:tRNA wobble position uridine thiolation"/>
    <property type="evidence" value="ECO:0007669"/>
    <property type="project" value="TreeGrafter"/>
</dbReference>
<dbReference type="GO" id="GO:0016740">
    <property type="term" value="F:transferase activity"/>
    <property type="evidence" value="ECO:0007669"/>
    <property type="project" value="UniProtKB-KW"/>
</dbReference>
<protein>
    <recommendedName>
        <fullName evidence="3">Sulfurtransferase</fullName>
        <ecNumber evidence="3">2.8.1.-</ecNumber>
    </recommendedName>
</protein>